<feature type="transmembrane region" description="Helical" evidence="1">
    <location>
        <begin position="58"/>
        <end position="78"/>
    </location>
</feature>
<evidence type="ECO:0000313" key="2">
    <source>
        <dbReference type="EMBL" id="MDN4597532.1"/>
    </source>
</evidence>
<evidence type="ECO:0000256" key="1">
    <source>
        <dbReference type="SAM" id="Phobius"/>
    </source>
</evidence>
<keyword evidence="1" id="KW-0472">Membrane</keyword>
<accession>A0ABT8IXS6</accession>
<sequence>MNAYDEIEQHDLLPGPSANKWAEVAIVGGVVWIVGTVGSLTCALALVRDTGVLDPTTLSFMGLFVGGLAALAFSTWMMKAKEKKELSAGYTTMAQGHYEVERRHSPTGAIMRRAGQPALTQAQWKAAMAAVRAYEQRSGRGARKQR</sequence>
<protein>
    <recommendedName>
        <fullName evidence="4">DUF2530 domain-containing protein</fullName>
    </recommendedName>
</protein>
<keyword evidence="3" id="KW-1185">Reference proteome</keyword>
<reference evidence="2" key="1">
    <citation type="submission" date="2023-03" db="EMBL/GenBank/DDBJ databases">
        <title>MT1 and MT2 Draft Genomes of Novel Species.</title>
        <authorList>
            <person name="Venkateswaran K."/>
        </authorList>
    </citation>
    <scope>NUCLEOTIDE SEQUENCE</scope>
    <source>
        <strain evidence="2">F6_8S_P_1A</strain>
    </source>
</reference>
<evidence type="ECO:0008006" key="4">
    <source>
        <dbReference type="Google" id="ProtNLM"/>
    </source>
</evidence>
<keyword evidence="1" id="KW-0812">Transmembrane</keyword>
<dbReference type="EMBL" id="JAROCB010000002">
    <property type="protein sequence ID" value="MDN4597532.1"/>
    <property type="molecule type" value="Genomic_DNA"/>
</dbReference>
<evidence type="ECO:0000313" key="3">
    <source>
        <dbReference type="Proteomes" id="UP001174210"/>
    </source>
</evidence>
<comment type="caution">
    <text evidence="2">The sequence shown here is derived from an EMBL/GenBank/DDBJ whole genome shotgun (WGS) entry which is preliminary data.</text>
</comment>
<gene>
    <name evidence="2" type="ORF">P5G59_10305</name>
</gene>
<organism evidence="2 3">
    <name type="scientific">Leifsonia virtsii</name>
    <dbReference type="NCBI Taxonomy" id="3035915"/>
    <lineage>
        <taxon>Bacteria</taxon>
        <taxon>Bacillati</taxon>
        <taxon>Actinomycetota</taxon>
        <taxon>Actinomycetes</taxon>
        <taxon>Micrococcales</taxon>
        <taxon>Microbacteriaceae</taxon>
        <taxon>Leifsonia</taxon>
    </lineage>
</organism>
<dbReference type="Proteomes" id="UP001174210">
    <property type="component" value="Unassembled WGS sequence"/>
</dbReference>
<dbReference type="RefSeq" id="WP_301218597.1">
    <property type="nucleotide sequence ID" value="NZ_JAROCB010000002.1"/>
</dbReference>
<proteinExistence type="predicted"/>
<keyword evidence="1" id="KW-1133">Transmembrane helix</keyword>
<name>A0ABT8IXS6_9MICO</name>
<feature type="transmembrane region" description="Helical" evidence="1">
    <location>
        <begin position="21"/>
        <end position="46"/>
    </location>
</feature>